<dbReference type="NCBIfam" id="TIGR00254">
    <property type="entry name" value="GGDEF"/>
    <property type="match status" value="1"/>
</dbReference>
<evidence type="ECO:0000313" key="4">
    <source>
        <dbReference type="Proteomes" id="UP000608071"/>
    </source>
</evidence>
<organism evidence="3 4">
    <name type="scientific">Paenibacillus gallinarum</name>
    <dbReference type="NCBI Taxonomy" id="2762232"/>
    <lineage>
        <taxon>Bacteria</taxon>
        <taxon>Bacillati</taxon>
        <taxon>Bacillota</taxon>
        <taxon>Bacilli</taxon>
        <taxon>Bacillales</taxon>
        <taxon>Paenibacillaceae</taxon>
        <taxon>Paenibacillus</taxon>
    </lineage>
</organism>
<dbReference type="Proteomes" id="UP000608071">
    <property type="component" value="Unassembled WGS sequence"/>
</dbReference>
<dbReference type="InterPro" id="IPR052155">
    <property type="entry name" value="Biofilm_reg_signaling"/>
</dbReference>
<dbReference type="PANTHER" id="PTHR44757:SF2">
    <property type="entry name" value="BIOFILM ARCHITECTURE MAINTENANCE PROTEIN MBAA"/>
    <property type="match status" value="1"/>
</dbReference>
<sequence length="505" mass="58086">MEKILLKKIRIVFFILSIVIFTSFSGVIFFTESKITYQELDEIIKQIEGSYNESEMKNIPTLYEKSVFVVDGNTGKMIGISQNNEQEINFDDAESTEEYLLILRSSNNGKLIKINGTSKFLKTKNMDDTILGAYVEAATVYRTILIQIIYLLAGIVAVLISVIMIVRYHIKRYVLQDISSIESSIKELMAGNTDVTFETEYDTEFRHITAVLNDWKDSYKYKKERMTRMISSIDSHVAVFECLYSINQNFFSDNTQYILGVNDEEWDEMTKTPKGFETYLTSLISDSKEDIITLKNDRYIRIVSFNNENEFYGMIMDKTEDMKLKNKMQQELHAAHEGAEIDPLTQLTNRAGLEKKVKISLENEPGQGTMLIFDLDNFKLVNDKLGHPEGDKVLKKFAGCLKSYFRKNDIVARMGGDEFVVFIHSNIAADILSDKLQALLVTIRQELSSYDRYGLSTTIGVAYVDQSTNGYDDLYKCADVGLYIAKRRGKNRFYINEDHSRLYEF</sequence>
<dbReference type="SUPFAM" id="SSF55073">
    <property type="entry name" value="Nucleotide cyclase"/>
    <property type="match status" value="1"/>
</dbReference>
<evidence type="ECO:0000313" key="3">
    <source>
        <dbReference type="EMBL" id="MBD7970786.1"/>
    </source>
</evidence>
<dbReference type="InterPro" id="IPR000160">
    <property type="entry name" value="GGDEF_dom"/>
</dbReference>
<dbReference type="CDD" id="cd01949">
    <property type="entry name" value="GGDEF"/>
    <property type="match status" value="1"/>
</dbReference>
<keyword evidence="1" id="KW-0812">Transmembrane</keyword>
<protein>
    <submittedName>
        <fullName evidence="3">GGDEF domain-containing protein</fullName>
    </submittedName>
</protein>
<reference evidence="3 4" key="1">
    <citation type="submission" date="2020-08" db="EMBL/GenBank/DDBJ databases">
        <title>A Genomic Blueprint of the Chicken Gut Microbiome.</title>
        <authorList>
            <person name="Gilroy R."/>
            <person name="Ravi A."/>
            <person name="Getino M."/>
            <person name="Pursley I."/>
            <person name="Horton D.L."/>
            <person name="Alikhan N.-F."/>
            <person name="Baker D."/>
            <person name="Gharbi K."/>
            <person name="Hall N."/>
            <person name="Watson M."/>
            <person name="Adriaenssens E.M."/>
            <person name="Foster-Nyarko E."/>
            <person name="Jarju S."/>
            <person name="Secka A."/>
            <person name="Antonio M."/>
            <person name="Oren A."/>
            <person name="Chaudhuri R."/>
            <person name="La Ragione R.M."/>
            <person name="Hildebrand F."/>
            <person name="Pallen M.J."/>
        </authorList>
    </citation>
    <scope>NUCLEOTIDE SEQUENCE [LARGE SCALE GENOMIC DNA]</scope>
    <source>
        <strain evidence="3 4">Sa2BVA9</strain>
    </source>
</reference>
<feature type="domain" description="GGDEF" evidence="2">
    <location>
        <begin position="366"/>
        <end position="498"/>
    </location>
</feature>
<evidence type="ECO:0000256" key="1">
    <source>
        <dbReference type="SAM" id="Phobius"/>
    </source>
</evidence>
<dbReference type="SMART" id="SM00267">
    <property type="entry name" value="GGDEF"/>
    <property type="match status" value="1"/>
</dbReference>
<accession>A0ABR8T4T5</accession>
<keyword evidence="1" id="KW-1133">Transmembrane helix</keyword>
<dbReference type="InterPro" id="IPR029787">
    <property type="entry name" value="Nucleotide_cyclase"/>
</dbReference>
<dbReference type="EMBL" id="JACSQL010000015">
    <property type="protein sequence ID" value="MBD7970786.1"/>
    <property type="molecule type" value="Genomic_DNA"/>
</dbReference>
<dbReference type="PROSITE" id="PS50887">
    <property type="entry name" value="GGDEF"/>
    <property type="match status" value="1"/>
</dbReference>
<keyword evidence="4" id="KW-1185">Reference proteome</keyword>
<dbReference type="Pfam" id="PF00990">
    <property type="entry name" value="GGDEF"/>
    <property type="match status" value="1"/>
</dbReference>
<dbReference type="Gene3D" id="3.30.70.270">
    <property type="match status" value="1"/>
</dbReference>
<comment type="caution">
    <text evidence="3">The sequence shown here is derived from an EMBL/GenBank/DDBJ whole genome shotgun (WGS) entry which is preliminary data.</text>
</comment>
<proteinExistence type="predicted"/>
<evidence type="ECO:0000259" key="2">
    <source>
        <dbReference type="PROSITE" id="PS50887"/>
    </source>
</evidence>
<gene>
    <name evidence="3" type="ORF">H9647_22220</name>
</gene>
<feature type="transmembrane region" description="Helical" evidence="1">
    <location>
        <begin position="12"/>
        <end position="31"/>
    </location>
</feature>
<dbReference type="InterPro" id="IPR043128">
    <property type="entry name" value="Rev_trsase/Diguanyl_cyclase"/>
</dbReference>
<feature type="transmembrane region" description="Helical" evidence="1">
    <location>
        <begin position="144"/>
        <end position="166"/>
    </location>
</feature>
<dbReference type="PANTHER" id="PTHR44757">
    <property type="entry name" value="DIGUANYLATE CYCLASE DGCP"/>
    <property type="match status" value="1"/>
</dbReference>
<name>A0ABR8T4T5_9BACL</name>
<keyword evidence="1" id="KW-0472">Membrane</keyword>